<feature type="non-terminal residue" evidence="2">
    <location>
        <position position="1"/>
    </location>
</feature>
<organism evidence="2 3">
    <name type="scientific">Mycena rosella</name>
    <name type="common">Pink bonnet</name>
    <name type="synonym">Agaricus rosellus</name>
    <dbReference type="NCBI Taxonomy" id="1033263"/>
    <lineage>
        <taxon>Eukaryota</taxon>
        <taxon>Fungi</taxon>
        <taxon>Dikarya</taxon>
        <taxon>Basidiomycota</taxon>
        <taxon>Agaricomycotina</taxon>
        <taxon>Agaricomycetes</taxon>
        <taxon>Agaricomycetidae</taxon>
        <taxon>Agaricales</taxon>
        <taxon>Marasmiineae</taxon>
        <taxon>Mycenaceae</taxon>
        <taxon>Mycena</taxon>
    </lineage>
</organism>
<dbReference type="Gene3D" id="1.10.150.130">
    <property type="match status" value="1"/>
</dbReference>
<evidence type="ECO:0008006" key="4">
    <source>
        <dbReference type="Google" id="ProtNLM"/>
    </source>
</evidence>
<reference evidence="2" key="1">
    <citation type="submission" date="2023-03" db="EMBL/GenBank/DDBJ databases">
        <title>Massive genome expansion in bonnet fungi (Mycena s.s.) driven by repeated elements and novel gene families across ecological guilds.</title>
        <authorList>
            <consortium name="Lawrence Berkeley National Laboratory"/>
            <person name="Harder C.B."/>
            <person name="Miyauchi S."/>
            <person name="Viragh M."/>
            <person name="Kuo A."/>
            <person name="Thoen E."/>
            <person name="Andreopoulos B."/>
            <person name="Lu D."/>
            <person name="Skrede I."/>
            <person name="Drula E."/>
            <person name="Henrissat B."/>
            <person name="Morin E."/>
            <person name="Kohler A."/>
            <person name="Barry K."/>
            <person name="LaButti K."/>
            <person name="Morin E."/>
            <person name="Salamov A."/>
            <person name="Lipzen A."/>
            <person name="Mereny Z."/>
            <person name="Hegedus B."/>
            <person name="Baldrian P."/>
            <person name="Stursova M."/>
            <person name="Weitz H."/>
            <person name="Taylor A."/>
            <person name="Grigoriev I.V."/>
            <person name="Nagy L.G."/>
            <person name="Martin F."/>
            <person name="Kauserud H."/>
        </authorList>
    </citation>
    <scope>NUCLEOTIDE SEQUENCE</scope>
    <source>
        <strain evidence="2">CBHHK067</strain>
    </source>
</reference>
<dbReference type="GO" id="GO:0003677">
    <property type="term" value="F:DNA binding"/>
    <property type="evidence" value="ECO:0007669"/>
    <property type="project" value="UniProtKB-KW"/>
</dbReference>
<keyword evidence="3" id="KW-1185">Reference proteome</keyword>
<evidence type="ECO:0000256" key="1">
    <source>
        <dbReference type="ARBA" id="ARBA00023125"/>
    </source>
</evidence>
<dbReference type="EMBL" id="JARKIE010000042">
    <property type="protein sequence ID" value="KAJ7694361.1"/>
    <property type="molecule type" value="Genomic_DNA"/>
</dbReference>
<dbReference type="SUPFAM" id="SSF47823">
    <property type="entry name" value="lambda integrase-like, N-terminal domain"/>
    <property type="match status" value="1"/>
</dbReference>
<comment type="caution">
    <text evidence="2">The sequence shown here is derived from an EMBL/GenBank/DDBJ whole genome shotgun (WGS) entry which is preliminary data.</text>
</comment>
<name>A0AAD7GH23_MYCRO</name>
<accession>A0AAD7GH23</accession>
<dbReference type="Proteomes" id="UP001221757">
    <property type="component" value="Unassembled WGS sequence"/>
</dbReference>
<dbReference type="InterPro" id="IPR010998">
    <property type="entry name" value="Integrase_recombinase_N"/>
</dbReference>
<feature type="non-terminal residue" evidence="2">
    <location>
        <position position="81"/>
    </location>
</feature>
<evidence type="ECO:0000313" key="2">
    <source>
        <dbReference type="EMBL" id="KAJ7694361.1"/>
    </source>
</evidence>
<proteinExistence type="predicted"/>
<dbReference type="AlphaFoldDB" id="A0AAD7GH23"/>
<protein>
    <recommendedName>
        <fullName evidence="4">Integrase</fullName>
    </recommendedName>
</protein>
<evidence type="ECO:0000313" key="3">
    <source>
        <dbReference type="Proteomes" id="UP001221757"/>
    </source>
</evidence>
<keyword evidence="1" id="KW-0238">DNA-binding</keyword>
<gene>
    <name evidence="2" type="ORF">B0H17DRAFT_850233</name>
</gene>
<sequence length="81" mass="8751">ADSTVTDYGYTVDRFLRFCKVEKIPAKFQLPADGFVLCAFAASGAGVHSGSTARNNIAALKAWHVAQGKHWNGGARLHYVL</sequence>